<dbReference type="PROSITE" id="PS51077">
    <property type="entry name" value="HTH_ICLR"/>
    <property type="match status" value="1"/>
</dbReference>
<proteinExistence type="predicted"/>
<protein>
    <submittedName>
        <fullName evidence="6">IclR family transcriptional regulator</fullName>
    </submittedName>
</protein>
<dbReference type="InterPro" id="IPR036390">
    <property type="entry name" value="WH_DNA-bd_sf"/>
</dbReference>
<dbReference type="GO" id="GO:0003677">
    <property type="term" value="F:DNA binding"/>
    <property type="evidence" value="ECO:0007669"/>
    <property type="project" value="UniProtKB-KW"/>
</dbReference>
<evidence type="ECO:0000256" key="3">
    <source>
        <dbReference type="ARBA" id="ARBA00023163"/>
    </source>
</evidence>
<dbReference type="InterPro" id="IPR014757">
    <property type="entry name" value="Tscrpt_reg_IclR_C"/>
</dbReference>
<evidence type="ECO:0000259" key="4">
    <source>
        <dbReference type="PROSITE" id="PS51077"/>
    </source>
</evidence>
<evidence type="ECO:0000256" key="1">
    <source>
        <dbReference type="ARBA" id="ARBA00023015"/>
    </source>
</evidence>
<dbReference type="Pfam" id="PF09339">
    <property type="entry name" value="HTH_IclR"/>
    <property type="match status" value="1"/>
</dbReference>
<dbReference type="PANTHER" id="PTHR30136:SF39">
    <property type="entry name" value="TRANSCRIPTIONAL REGULATORY PROTEIN"/>
    <property type="match status" value="1"/>
</dbReference>
<evidence type="ECO:0000313" key="7">
    <source>
        <dbReference type="Proteomes" id="UP000608513"/>
    </source>
</evidence>
<dbReference type="InterPro" id="IPR050707">
    <property type="entry name" value="HTH_MetabolicPath_Reg"/>
</dbReference>
<sequence length="255" mass="26972">MPRTTKAVIAGRDGGTAVEGEHGVLAVERAARILRAFHAGEPYLGLAALSERAQLHKTTALRIARTLAGAGFLVQGADGSWRLGPAAGWLGAQYQQTFDVNDAVTPLLRELARETGESASLFVREGDVRTCLLRVESASEERPAVHPGTSFPLAKGAPGRVILAFSGQPGALYEEIRRRGYHLAIRERAAEAASVAAPVFGTNWQLLGAVSVSGPASRLSEARLRSCAGAVVTTARRASQLLGGTYVQSLARRRP</sequence>
<dbReference type="SUPFAM" id="SSF55781">
    <property type="entry name" value="GAF domain-like"/>
    <property type="match status" value="1"/>
</dbReference>
<organism evidence="6 7">
    <name type="scientific">Ramlibacter cellulosilyticus</name>
    <dbReference type="NCBI Taxonomy" id="2764187"/>
    <lineage>
        <taxon>Bacteria</taxon>
        <taxon>Pseudomonadati</taxon>
        <taxon>Pseudomonadota</taxon>
        <taxon>Betaproteobacteria</taxon>
        <taxon>Burkholderiales</taxon>
        <taxon>Comamonadaceae</taxon>
        <taxon>Ramlibacter</taxon>
    </lineage>
</organism>
<dbReference type="RefSeq" id="WP_187074176.1">
    <property type="nucleotide sequence ID" value="NZ_JACORT010000001.1"/>
</dbReference>
<dbReference type="Gene3D" id="1.10.10.10">
    <property type="entry name" value="Winged helix-like DNA-binding domain superfamily/Winged helix DNA-binding domain"/>
    <property type="match status" value="1"/>
</dbReference>
<dbReference type="Gene3D" id="3.30.450.40">
    <property type="match status" value="2"/>
</dbReference>
<keyword evidence="2" id="KW-0238">DNA-binding</keyword>
<dbReference type="InterPro" id="IPR029016">
    <property type="entry name" value="GAF-like_dom_sf"/>
</dbReference>
<dbReference type="Proteomes" id="UP000608513">
    <property type="component" value="Unassembled WGS sequence"/>
</dbReference>
<keyword evidence="3" id="KW-0804">Transcription</keyword>
<gene>
    <name evidence="6" type="ORF">H8N03_00575</name>
</gene>
<keyword evidence="7" id="KW-1185">Reference proteome</keyword>
<evidence type="ECO:0000256" key="2">
    <source>
        <dbReference type="ARBA" id="ARBA00023125"/>
    </source>
</evidence>
<dbReference type="EMBL" id="JACORT010000001">
    <property type="protein sequence ID" value="MBC5781414.1"/>
    <property type="molecule type" value="Genomic_DNA"/>
</dbReference>
<evidence type="ECO:0000259" key="5">
    <source>
        <dbReference type="PROSITE" id="PS51078"/>
    </source>
</evidence>
<dbReference type="GO" id="GO:0045892">
    <property type="term" value="P:negative regulation of DNA-templated transcription"/>
    <property type="evidence" value="ECO:0007669"/>
    <property type="project" value="TreeGrafter"/>
</dbReference>
<dbReference type="PROSITE" id="PS51078">
    <property type="entry name" value="ICLR_ED"/>
    <property type="match status" value="1"/>
</dbReference>
<dbReference type="InterPro" id="IPR036388">
    <property type="entry name" value="WH-like_DNA-bd_sf"/>
</dbReference>
<keyword evidence="1" id="KW-0805">Transcription regulation</keyword>
<dbReference type="SMART" id="SM00346">
    <property type="entry name" value="HTH_ICLR"/>
    <property type="match status" value="1"/>
</dbReference>
<name>A0A923MNP3_9BURK</name>
<dbReference type="AlphaFoldDB" id="A0A923MNP3"/>
<dbReference type="InterPro" id="IPR005471">
    <property type="entry name" value="Tscrpt_reg_IclR_N"/>
</dbReference>
<dbReference type="PANTHER" id="PTHR30136">
    <property type="entry name" value="HELIX-TURN-HELIX TRANSCRIPTIONAL REGULATOR, ICLR FAMILY"/>
    <property type="match status" value="1"/>
</dbReference>
<dbReference type="SUPFAM" id="SSF46785">
    <property type="entry name" value="Winged helix' DNA-binding domain"/>
    <property type="match status" value="1"/>
</dbReference>
<feature type="domain" description="HTH iclR-type" evidence="4">
    <location>
        <begin position="24"/>
        <end position="85"/>
    </location>
</feature>
<dbReference type="Pfam" id="PF01614">
    <property type="entry name" value="IclR_C"/>
    <property type="match status" value="2"/>
</dbReference>
<feature type="domain" description="IclR-ED" evidence="5">
    <location>
        <begin position="86"/>
        <end position="244"/>
    </location>
</feature>
<accession>A0A923MNP3</accession>
<reference evidence="6" key="1">
    <citation type="submission" date="2020-08" db="EMBL/GenBank/DDBJ databases">
        <title>Ramlibacter sp. USB13 16S ribosomal RNA gene genome sequencing and assembly.</title>
        <authorList>
            <person name="Kang M."/>
        </authorList>
    </citation>
    <scope>NUCLEOTIDE SEQUENCE</scope>
    <source>
        <strain evidence="6">USB13</strain>
    </source>
</reference>
<comment type="caution">
    <text evidence="6">The sequence shown here is derived from an EMBL/GenBank/DDBJ whole genome shotgun (WGS) entry which is preliminary data.</text>
</comment>
<evidence type="ECO:0000313" key="6">
    <source>
        <dbReference type="EMBL" id="MBC5781414.1"/>
    </source>
</evidence>
<dbReference type="GO" id="GO:0003700">
    <property type="term" value="F:DNA-binding transcription factor activity"/>
    <property type="evidence" value="ECO:0007669"/>
    <property type="project" value="TreeGrafter"/>
</dbReference>